<evidence type="ECO:0000256" key="9">
    <source>
        <dbReference type="ARBA" id="ARBA00023136"/>
    </source>
</evidence>
<evidence type="ECO:0000256" key="6">
    <source>
        <dbReference type="ARBA" id="ARBA00022725"/>
    </source>
</evidence>
<dbReference type="STRING" id="9402.L5KPN2"/>
<evidence type="ECO:0000313" key="17">
    <source>
        <dbReference type="EMBL" id="ELK13739.1"/>
    </source>
</evidence>
<organism evidence="17 18">
    <name type="scientific">Pteropus alecto</name>
    <name type="common">Black flying fox</name>
    <dbReference type="NCBI Taxonomy" id="9402"/>
    <lineage>
        <taxon>Eukaryota</taxon>
        <taxon>Metazoa</taxon>
        <taxon>Chordata</taxon>
        <taxon>Craniata</taxon>
        <taxon>Vertebrata</taxon>
        <taxon>Euteleostomi</taxon>
        <taxon>Mammalia</taxon>
        <taxon>Eutheria</taxon>
        <taxon>Laurasiatheria</taxon>
        <taxon>Chiroptera</taxon>
        <taxon>Yinpterochiroptera</taxon>
        <taxon>Pteropodoidea</taxon>
        <taxon>Pteropodidae</taxon>
        <taxon>Pteropodinae</taxon>
        <taxon>Pteropus</taxon>
    </lineage>
</organism>
<evidence type="ECO:0000256" key="7">
    <source>
        <dbReference type="ARBA" id="ARBA00022989"/>
    </source>
</evidence>
<dbReference type="GO" id="GO:0004984">
    <property type="term" value="F:olfactory receptor activity"/>
    <property type="evidence" value="ECO:0007669"/>
    <property type="project" value="InterPro"/>
</dbReference>
<evidence type="ECO:0000256" key="11">
    <source>
        <dbReference type="ARBA" id="ARBA00023180"/>
    </source>
</evidence>
<evidence type="ECO:0000256" key="12">
    <source>
        <dbReference type="ARBA" id="ARBA00023224"/>
    </source>
</evidence>
<comment type="similarity">
    <text evidence="13">Belongs to the G-protein coupled receptor 1 family.</text>
</comment>
<dbReference type="SUPFAM" id="SSF81321">
    <property type="entry name" value="Family A G protein-coupled receptor-like"/>
    <property type="match status" value="1"/>
</dbReference>
<dbReference type="Proteomes" id="UP000010552">
    <property type="component" value="Unassembled WGS sequence"/>
</dbReference>
<comment type="subcellular location">
    <subcellularLocation>
        <location evidence="2">Cell membrane</location>
        <topology evidence="2">Multi-pass membrane protein</topology>
    </subcellularLocation>
</comment>
<dbReference type="PRINTS" id="PR00237">
    <property type="entry name" value="GPCRRHODOPSN"/>
</dbReference>
<proteinExistence type="inferred from homology"/>
<dbReference type="SMART" id="SM01381">
    <property type="entry name" value="7TM_GPCR_Srsx"/>
    <property type="match status" value="1"/>
</dbReference>
<dbReference type="CDD" id="cd15233">
    <property type="entry name" value="7tmA_OR3A-like"/>
    <property type="match status" value="1"/>
</dbReference>
<reference evidence="18" key="1">
    <citation type="journal article" date="2013" name="Science">
        <title>Comparative analysis of bat genomes provides insight into the evolution of flight and immunity.</title>
        <authorList>
            <person name="Zhang G."/>
            <person name="Cowled C."/>
            <person name="Shi Z."/>
            <person name="Huang Z."/>
            <person name="Bishop-Lilly K.A."/>
            <person name="Fang X."/>
            <person name="Wynne J.W."/>
            <person name="Xiong Z."/>
            <person name="Baker M.L."/>
            <person name="Zhao W."/>
            <person name="Tachedjian M."/>
            <person name="Zhu Y."/>
            <person name="Zhou P."/>
            <person name="Jiang X."/>
            <person name="Ng J."/>
            <person name="Yang L."/>
            <person name="Wu L."/>
            <person name="Xiao J."/>
            <person name="Feng Y."/>
            <person name="Chen Y."/>
            <person name="Sun X."/>
            <person name="Zhang Y."/>
            <person name="Marsh G.A."/>
            <person name="Crameri G."/>
            <person name="Broder C.C."/>
            <person name="Frey K.G."/>
            <person name="Wang L.F."/>
            <person name="Wang J."/>
        </authorList>
    </citation>
    <scope>NUCLEOTIDE SEQUENCE [LARGE SCALE GENOMIC DNA]</scope>
</reference>
<dbReference type="Gene3D" id="1.20.1070.10">
    <property type="entry name" value="Rhodopsin 7-helix transmembrane proteins"/>
    <property type="match status" value="1"/>
</dbReference>
<feature type="transmembrane region" description="Helical" evidence="15">
    <location>
        <begin position="292"/>
        <end position="314"/>
    </location>
</feature>
<evidence type="ECO:0000256" key="4">
    <source>
        <dbReference type="ARBA" id="ARBA00022606"/>
    </source>
</evidence>
<feature type="domain" description="G-protein coupled receptors family 1 profile" evidence="16">
    <location>
        <begin position="189"/>
        <end position="438"/>
    </location>
</feature>
<dbReference type="Pfam" id="PF13853">
    <property type="entry name" value="7tm_4"/>
    <property type="match status" value="1"/>
</dbReference>
<keyword evidence="8 13" id="KW-0297">G-protein coupled receptor</keyword>
<evidence type="ECO:0000313" key="18">
    <source>
        <dbReference type="Proteomes" id="UP000010552"/>
    </source>
</evidence>
<evidence type="ECO:0000256" key="1">
    <source>
        <dbReference type="ARBA" id="ARBA00003929"/>
    </source>
</evidence>
<keyword evidence="12 13" id="KW-0807">Transducer</keyword>
<feature type="compositionally biased region" description="Basic and acidic residues" evidence="14">
    <location>
        <begin position="111"/>
        <end position="125"/>
    </location>
</feature>
<evidence type="ECO:0000256" key="5">
    <source>
        <dbReference type="ARBA" id="ARBA00022692"/>
    </source>
</evidence>
<evidence type="ECO:0000256" key="8">
    <source>
        <dbReference type="ARBA" id="ARBA00023040"/>
    </source>
</evidence>
<evidence type="ECO:0000256" key="13">
    <source>
        <dbReference type="RuleBase" id="RU000688"/>
    </source>
</evidence>
<gene>
    <name evidence="17" type="ORF">PAL_GLEAN10000336</name>
</gene>
<evidence type="ECO:0000259" key="16">
    <source>
        <dbReference type="PROSITE" id="PS50262"/>
    </source>
</evidence>
<dbReference type="EMBL" id="KB030583">
    <property type="protein sequence ID" value="ELK13739.1"/>
    <property type="molecule type" value="Genomic_DNA"/>
</dbReference>
<feature type="transmembrane region" description="Helical" evidence="15">
    <location>
        <begin position="422"/>
        <end position="440"/>
    </location>
</feature>
<feature type="region of interest" description="Disordered" evidence="14">
    <location>
        <begin position="1"/>
        <end position="128"/>
    </location>
</feature>
<feature type="transmembrane region" description="Helical" evidence="15">
    <location>
        <begin position="345"/>
        <end position="374"/>
    </location>
</feature>
<dbReference type="PROSITE" id="PS00237">
    <property type="entry name" value="G_PROTEIN_RECEP_F1_1"/>
    <property type="match status" value="1"/>
</dbReference>
<dbReference type="GO" id="GO:0004930">
    <property type="term" value="F:G protein-coupled receptor activity"/>
    <property type="evidence" value="ECO:0007669"/>
    <property type="project" value="UniProtKB-KW"/>
</dbReference>
<keyword evidence="11" id="KW-0325">Glycoprotein</keyword>
<keyword evidence="7 15" id="KW-1133">Transmembrane helix</keyword>
<keyword evidence="18" id="KW-1185">Reference proteome</keyword>
<keyword evidence="5 13" id="KW-0812">Transmembrane</keyword>
<evidence type="ECO:0000256" key="14">
    <source>
        <dbReference type="SAM" id="MobiDB-lite"/>
    </source>
</evidence>
<dbReference type="PANTHER" id="PTHR26452">
    <property type="entry name" value="OLFACTORY RECEPTOR"/>
    <property type="match status" value="1"/>
</dbReference>
<protein>
    <submittedName>
        <fullName evidence="17">Olfactory receptor 3A2</fullName>
    </submittedName>
</protein>
<accession>L5KPN2</accession>
<comment type="function">
    <text evidence="1">Putative odorant or sperm cell receptor.</text>
</comment>
<dbReference type="InterPro" id="IPR017452">
    <property type="entry name" value="GPCR_Rhodpsn_7TM"/>
</dbReference>
<sequence>MASEGMREVAAAIQAVEEGEEGVPSAGGGLGSLEDQGGPGDPNGHGLLSILEEQSGSGGPSGPGSPDDQGGPDTPNGEESPDAPDDQGGLAAPDDQVGPVASDNQGGACAYDHHGGPDARYEQGGHHGLGGPGIERMGLVAVGAPHVARALENETLVSQFLLEGLTDTEELKPLLFATFLLVYIVAVVGNLGIFCLIVIDSRLHTPMYFFLANLSLLDTAYISNTVPQVLVHLLAPVRTMSYRACLTQIFFLHFLAPWECFLLTAMSYDRYAAICQPLHYLVLMGQRTRTGLAVISCLLALANSLTHTILAALLKFCRPRLITHFFCDLPPLLKLSCSSTQANELALFFFSFLVALAPCTLVVISYIHVVAAVLRIRSAEGRRKAFSTCGAHITMVCIFYITSVLCYILPSSAYSGLRDRVLSVLYVVLTPMLNPIIYSMRNKDVKRALFKALGKESDS</sequence>
<dbReference type="InterPro" id="IPR000276">
    <property type="entry name" value="GPCR_Rhodpsn"/>
</dbReference>
<keyword evidence="3" id="KW-1003">Cell membrane</keyword>
<dbReference type="InParanoid" id="L5KPN2"/>
<feature type="transmembrane region" description="Helical" evidence="15">
    <location>
        <begin position="386"/>
        <end position="410"/>
    </location>
</feature>
<feature type="compositionally biased region" description="Low complexity" evidence="14">
    <location>
        <begin position="64"/>
        <end position="73"/>
    </location>
</feature>
<name>L5KPN2_PTEAL</name>
<evidence type="ECO:0000256" key="10">
    <source>
        <dbReference type="ARBA" id="ARBA00023170"/>
    </source>
</evidence>
<keyword evidence="6" id="KW-0552">Olfaction</keyword>
<dbReference type="GO" id="GO:0005886">
    <property type="term" value="C:plasma membrane"/>
    <property type="evidence" value="ECO:0007669"/>
    <property type="project" value="UniProtKB-SubCell"/>
</dbReference>
<feature type="transmembrane region" description="Helical" evidence="15">
    <location>
        <begin position="174"/>
        <end position="199"/>
    </location>
</feature>
<evidence type="ECO:0000256" key="2">
    <source>
        <dbReference type="ARBA" id="ARBA00004651"/>
    </source>
</evidence>
<keyword evidence="4" id="KW-0716">Sensory transduction</keyword>
<dbReference type="PROSITE" id="PS50262">
    <property type="entry name" value="G_PROTEIN_RECEP_F1_2"/>
    <property type="match status" value="1"/>
</dbReference>
<dbReference type="PRINTS" id="PR00245">
    <property type="entry name" value="OLFACTORYR"/>
</dbReference>
<dbReference type="eggNOG" id="ENOG502TE01">
    <property type="taxonomic scope" value="Eukaryota"/>
</dbReference>
<evidence type="ECO:0000256" key="3">
    <source>
        <dbReference type="ARBA" id="ARBA00022475"/>
    </source>
</evidence>
<dbReference type="InterPro" id="IPR050516">
    <property type="entry name" value="Olfactory_GPCR"/>
</dbReference>
<dbReference type="FunFam" id="1.20.1070.10:FF:000010">
    <property type="entry name" value="Olfactory receptor"/>
    <property type="match status" value="1"/>
</dbReference>
<evidence type="ECO:0000256" key="15">
    <source>
        <dbReference type="SAM" id="Phobius"/>
    </source>
</evidence>
<dbReference type="AlphaFoldDB" id="L5KPN2"/>
<dbReference type="InterPro" id="IPR000725">
    <property type="entry name" value="Olfact_rcpt"/>
</dbReference>
<keyword evidence="10 13" id="KW-0675">Receptor</keyword>
<keyword evidence="9 15" id="KW-0472">Membrane</keyword>
<feature type="compositionally biased region" description="Gly residues" evidence="14">
    <location>
        <begin position="25"/>
        <end position="43"/>
    </location>
</feature>